<dbReference type="FunFam" id="3.40.50.300:FF:002432">
    <property type="entry name" value="ATP synthase subunit alpha, mitochondrial"/>
    <property type="match status" value="1"/>
</dbReference>
<comment type="subunit">
    <text evidence="12">F-type ATPases have 2 components, CF(1) - the catalytic core - and CF(0) - the membrane proton channel. CF(1) has five subunits: alpha(3), beta(3), gamma(1), delta(1), epsilon(1). CF(0) has four main subunits: a(1), b(1), b'(1) and c(9-12).</text>
</comment>
<dbReference type="Proteomes" id="UP000183245">
    <property type="component" value="Unassembled WGS sequence"/>
</dbReference>
<dbReference type="PANTHER" id="PTHR48082:SF2">
    <property type="entry name" value="ATP SYNTHASE SUBUNIT ALPHA, MITOCHONDRIAL"/>
    <property type="match status" value="1"/>
</dbReference>
<evidence type="ECO:0000256" key="7">
    <source>
        <dbReference type="ARBA" id="ARBA00022967"/>
    </source>
</evidence>
<dbReference type="InterPro" id="IPR000194">
    <property type="entry name" value="ATPase_F1/V1/A1_a/bsu_nucl-bd"/>
</dbReference>
<evidence type="ECO:0000313" key="16">
    <source>
        <dbReference type="EMBL" id="OIP96439.1"/>
    </source>
</evidence>
<keyword evidence="11" id="KW-0066">ATP synthesis</keyword>
<keyword evidence="6" id="KW-0067">ATP-binding</keyword>
<dbReference type="EMBL" id="MNZT01000085">
    <property type="protein sequence ID" value="OIP96439.1"/>
    <property type="molecule type" value="Genomic_DNA"/>
</dbReference>
<dbReference type="InterPro" id="IPR036121">
    <property type="entry name" value="ATPase_F1/V1/A1_a/bsu_N_sf"/>
</dbReference>
<dbReference type="NCBIfam" id="TIGR00962">
    <property type="entry name" value="atpA"/>
    <property type="match status" value="1"/>
</dbReference>
<dbReference type="GO" id="GO:0043531">
    <property type="term" value="F:ADP binding"/>
    <property type="evidence" value="ECO:0007669"/>
    <property type="project" value="TreeGrafter"/>
</dbReference>
<keyword evidence="7" id="KW-1278">Translocase</keyword>
<evidence type="ECO:0000256" key="12">
    <source>
        <dbReference type="ARBA" id="ARBA00026013"/>
    </source>
</evidence>
<dbReference type="GO" id="GO:0005524">
    <property type="term" value="F:ATP binding"/>
    <property type="evidence" value="ECO:0007669"/>
    <property type="project" value="UniProtKB-KW"/>
</dbReference>
<evidence type="ECO:0000256" key="6">
    <source>
        <dbReference type="ARBA" id="ARBA00022840"/>
    </source>
</evidence>
<comment type="subcellular location">
    <subcellularLocation>
        <location evidence="1">Membrane</location>
    </subcellularLocation>
</comment>
<keyword evidence="4" id="KW-0547">Nucleotide-binding</keyword>
<comment type="caution">
    <text evidence="16">The sequence shown here is derived from an EMBL/GenBank/DDBJ whole genome shotgun (WGS) entry which is preliminary data.</text>
</comment>
<keyword evidence="3" id="KW-0813">Transport</keyword>
<feature type="domain" description="ATPase F1/V1/A1 complex alpha/beta subunit nucleotide-binding" evidence="14">
    <location>
        <begin position="128"/>
        <end position="343"/>
    </location>
</feature>
<dbReference type="SUPFAM" id="SSF47917">
    <property type="entry name" value="C-terminal domain of alpha and beta subunits of F1 ATP synthase"/>
    <property type="match status" value="1"/>
</dbReference>
<keyword evidence="8" id="KW-0406">Ion transport</keyword>
<organism evidence="16 17">
    <name type="scientific">Candidatus Wirthbacteria bacterium CG2_30_54_11</name>
    <dbReference type="NCBI Taxonomy" id="1817892"/>
    <lineage>
        <taxon>Bacteria</taxon>
        <taxon>Candidatus Wirthbacteria</taxon>
    </lineage>
</organism>
<dbReference type="PANTHER" id="PTHR48082">
    <property type="entry name" value="ATP SYNTHASE SUBUNIT ALPHA, MITOCHONDRIAL"/>
    <property type="match status" value="1"/>
</dbReference>
<evidence type="ECO:0000256" key="8">
    <source>
        <dbReference type="ARBA" id="ARBA00023065"/>
    </source>
</evidence>
<keyword evidence="10" id="KW-0139">CF(1)</keyword>
<sequence>MGSLKQIGTVEEVSEIVCLIRGLPHASMDEEVIFESGAKGMVLRLDEDYVYAVLLSRENTVIRGAEVICSGEALSVPVGDSLLGRVVNPLGEPVDGKSILSNTKNMPIERIAPSIFQRQPITKQLETGITLIDAMMPLGKGQRETIIGDPKSGKSNSVYTAVINLARMGIISVYVTIGKPQAKTKAFVEKLRKEGVLDKVVIVMGTASMSPTMNFVAPYAGMTIAEHFLYQGKDVLIIFDDLSQHAKYYRQMSLLLKRSPGREAYPGDVFFVHSRLLERAAVLNKDLGGGSITALPIIEIQERDLTGYVPTNVLSITDGHMLYDIGLFNQNVIPSIALELSVSRLGGKVQCPIIKKLGNAISQQLMYYRAAQAFAHFGTDLATETKQRIERGKRIIEFLKQEPYEAIKLTHQMVMLHGLNIGVFDTVRLDKVKELRKQISAFLQEDERWKAFTESLSDKKPDDVKDEFKTLFDILSEKFINACNIVEATKTEGEENQASGEMVAQKPNGRKEQKIEAAKLKEVRKKDEQAKKQQEKANKKGLFSKFKKNGYEGSPAVPAAGSIAIPDGYDEVIKDEKIRYIPKDQTAVEGKPVPEGFDLIKNESGSYLIRKEPTK</sequence>
<accession>A0A1J5ITE5</accession>
<dbReference type="GO" id="GO:0046933">
    <property type="term" value="F:proton-transporting ATP synthase activity, rotational mechanism"/>
    <property type="evidence" value="ECO:0007669"/>
    <property type="project" value="InterPro"/>
</dbReference>
<dbReference type="GO" id="GO:0045259">
    <property type="term" value="C:proton-transporting ATP synthase complex"/>
    <property type="evidence" value="ECO:0007669"/>
    <property type="project" value="UniProtKB-KW"/>
</dbReference>
<evidence type="ECO:0000256" key="3">
    <source>
        <dbReference type="ARBA" id="ARBA00022448"/>
    </source>
</evidence>
<evidence type="ECO:0000256" key="5">
    <source>
        <dbReference type="ARBA" id="ARBA00022781"/>
    </source>
</evidence>
<keyword evidence="5" id="KW-0375">Hydrogen ion transport</keyword>
<dbReference type="Pfam" id="PF00006">
    <property type="entry name" value="ATP-synt_ab"/>
    <property type="match status" value="1"/>
</dbReference>
<keyword evidence="9" id="KW-0472">Membrane</keyword>
<evidence type="ECO:0000313" key="17">
    <source>
        <dbReference type="Proteomes" id="UP000183245"/>
    </source>
</evidence>
<dbReference type="InterPro" id="IPR027417">
    <property type="entry name" value="P-loop_NTPase"/>
</dbReference>
<evidence type="ECO:0000256" key="11">
    <source>
        <dbReference type="ARBA" id="ARBA00023310"/>
    </source>
</evidence>
<evidence type="ECO:0000256" key="2">
    <source>
        <dbReference type="ARBA" id="ARBA00008936"/>
    </source>
</evidence>
<evidence type="ECO:0000259" key="15">
    <source>
        <dbReference type="Pfam" id="PF00306"/>
    </source>
</evidence>
<comment type="similarity">
    <text evidence="2">Belongs to the ATPase alpha/beta chains family.</text>
</comment>
<evidence type="ECO:0000256" key="4">
    <source>
        <dbReference type="ARBA" id="ARBA00022741"/>
    </source>
</evidence>
<feature type="domain" description="ATP synthase alpha subunit C-terminal" evidence="15">
    <location>
        <begin position="350"/>
        <end position="468"/>
    </location>
</feature>
<dbReference type="Gene3D" id="3.40.50.300">
    <property type="entry name" value="P-loop containing nucleotide triphosphate hydrolases"/>
    <property type="match status" value="1"/>
</dbReference>
<dbReference type="Pfam" id="PF00306">
    <property type="entry name" value="ATP-synt_ab_C"/>
    <property type="match status" value="1"/>
</dbReference>
<dbReference type="InterPro" id="IPR005294">
    <property type="entry name" value="ATP_synth_F1_asu"/>
</dbReference>
<dbReference type="InterPro" id="IPR023366">
    <property type="entry name" value="ATP_synth_asu-like_sf"/>
</dbReference>
<dbReference type="Gene3D" id="1.20.150.20">
    <property type="entry name" value="ATP synthase alpha/beta chain, C-terminal domain"/>
    <property type="match status" value="1"/>
</dbReference>
<name>A0A1J5ITE5_9BACT</name>
<dbReference type="Gene3D" id="2.40.30.20">
    <property type="match status" value="1"/>
</dbReference>
<dbReference type="SUPFAM" id="SSF50615">
    <property type="entry name" value="N-terminal domain of alpha and beta subunits of F1 ATP synthase"/>
    <property type="match status" value="1"/>
</dbReference>
<dbReference type="SUPFAM" id="SSF52540">
    <property type="entry name" value="P-loop containing nucleoside triphosphate hydrolases"/>
    <property type="match status" value="1"/>
</dbReference>
<proteinExistence type="inferred from homology"/>
<feature type="region of interest" description="Disordered" evidence="13">
    <location>
        <begin position="492"/>
        <end position="513"/>
    </location>
</feature>
<dbReference type="STRING" id="1817892.AUK40_04970"/>
<evidence type="ECO:0000259" key="14">
    <source>
        <dbReference type="Pfam" id="PF00006"/>
    </source>
</evidence>
<evidence type="ECO:0000256" key="13">
    <source>
        <dbReference type="SAM" id="MobiDB-lite"/>
    </source>
</evidence>
<protein>
    <submittedName>
        <fullName evidence="16">F0F1 ATP synthase subunit alpha</fullName>
    </submittedName>
</protein>
<evidence type="ECO:0000256" key="1">
    <source>
        <dbReference type="ARBA" id="ARBA00004370"/>
    </source>
</evidence>
<dbReference type="InterPro" id="IPR038376">
    <property type="entry name" value="ATP_synth_asu_C_sf"/>
</dbReference>
<evidence type="ECO:0000256" key="9">
    <source>
        <dbReference type="ARBA" id="ARBA00023136"/>
    </source>
</evidence>
<evidence type="ECO:0000256" key="10">
    <source>
        <dbReference type="ARBA" id="ARBA00023196"/>
    </source>
</evidence>
<dbReference type="AlphaFoldDB" id="A0A1J5ITE5"/>
<reference evidence="16" key="1">
    <citation type="journal article" date="2016" name="Environ. Microbiol.">
        <title>Genomic resolution of a cold subsurface aquifer community provides metabolic insights for novel microbes adapted to high CO concentrations.</title>
        <authorList>
            <person name="Probst A.J."/>
            <person name="Castelle C.J."/>
            <person name="Singh A."/>
            <person name="Brown C.T."/>
            <person name="Anantharaman K."/>
            <person name="Sharon I."/>
            <person name="Hug L.A."/>
            <person name="Burstein D."/>
            <person name="Emerson J.B."/>
            <person name="Thomas B.C."/>
            <person name="Banfield J.F."/>
        </authorList>
    </citation>
    <scope>NUCLEOTIDE SEQUENCE [LARGE SCALE GENOMIC DNA]</scope>
    <source>
        <strain evidence="16">CG2_30_54_11</strain>
    </source>
</reference>
<gene>
    <name evidence="16" type="ORF">AUK40_04970</name>
</gene>
<dbReference type="InterPro" id="IPR000793">
    <property type="entry name" value="ATP_synth_asu_C"/>
</dbReference>